<evidence type="ECO:0008006" key="4">
    <source>
        <dbReference type="Google" id="ProtNLM"/>
    </source>
</evidence>
<gene>
    <name evidence="2" type="ORF">C7477_11279</name>
</gene>
<reference evidence="2 3" key="1">
    <citation type="submission" date="2018-06" db="EMBL/GenBank/DDBJ databases">
        <title>Genomic Encyclopedia of Type Strains, Phase III (KMG-III): the genomes of soil and plant-associated and newly described type strains.</title>
        <authorList>
            <person name="Whitman W."/>
        </authorList>
    </citation>
    <scope>NUCLEOTIDE SEQUENCE [LARGE SCALE GENOMIC DNA]</scope>
    <source>
        <strain evidence="2 3">ORS 1419</strain>
    </source>
</reference>
<sequence>MPTLDDIYRYLYGSWRMMRGRPDGLTLLDISAEGFWQSFYAMLVALPPLFAGWVVYAADLARGDDEAGLRFSIVMRTAMVDLISWVLPILVLGLLARRVGISRRFAPYVIASNWGTALIAWLFVPITLVRLFFPLSSEFMALISIMLLGVSIVFSYRLTQVALQRPHTFALPFYITLFIGSILITVALQHLFGIDYPTAADSTLLHR</sequence>
<name>A0A318T1G7_9HYPH</name>
<proteinExistence type="predicted"/>
<feature type="transmembrane region" description="Helical" evidence="1">
    <location>
        <begin position="78"/>
        <end position="96"/>
    </location>
</feature>
<keyword evidence="1" id="KW-0472">Membrane</keyword>
<evidence type="ECO:0000256" key="1">
    <source>
        <dbReference type="SAM" id="Phobius"/>
    </source>
</evidence>
<protein>
    <recommendedName>
        <fullName evidence="4">Transporter</fullName>
    </recommendedName>
</protein>
<organism evidence="2 3">
    <name type="scientific">Phyllobacterium leguminum</name>
    <dbReference type="NCBI Taxonomy" id="314237"/>
    <lineage>
        <taxon>Bacteria</taxon>
        <taxon>Pseudomonadati</taxon>
        <taxon>Pseudomonadota</taxon>
        <taxon>Alphaproteobacteria</taxon>
        <taxon>Hyphomicrobiales</taxon>
        <taxon>Phyllobacteriaceae</taxon>
        <taxon>Phyllobacterium</taxon>
    </lineage>
</organism>
<dbReference type="EMBL" id="QJTF01000012">
    <property type="protein sequence ID" value="PYE87577.1"/>
    <property type="molecule type" value="Genomic_DNA"/>
</dbReference>
<feature type="transmembrane region" description="Helical" evidence="1">
    <location>
        <begin position="39"/>
        <end position="58"/>
    </location>
</feature>
<dbReference type="AlphaFoldDB" id="A0A318T1G7"/>
<feature type="transmembrane region" description="Helical" evidence="1">
    <location>
        <begin position="108"/>
        <end position="133"/>
    </location>
</feature>
<feature type="transmembrane region" description="Helical" evidence="1">
    <location>
        <begin position="171"/>
        <end position="192"/>
    </location>
</feature>
<feature type="transmembrane region" description="Helical" evidence="1">
    <location>
        <begin position="139"/>
        <end position="159"/>
    </location>
</feature>
<keyword evidence="1" id="KW-1133">Transmembrane helix</keyword>
<keyword evidence="1" id="KW-0812">Transmembrane</keyword>
<dbReference type="OrthoDB" id="9811204at2"/>
<evidence type="ECO:0000313" key="3">
    <source>
        <dbReference type="Proteomes" id="UP000247454"/>
    </source>
</evidence>
<evidence type="ECO:0000313" key="2">
    <source>
        <dbReference type="EMBL" id="PYE87577.1"/>
    </source>
</evidence>
<accession>A0A318T1G7</accession>
<dbReference type="RefSeq" id="WP_110752244.1">
    <property type="nucleotide sequence ID" value="NZ_QJTF01000012.1"/>
</dbReference>
<dbReference type="Proteomes" id="UP000247454">
    <property type="component" value="Unassembled WGS sequence"/>
</dbReference>
<comment type="caution">
    <text evidence="2">The sequence shown here is derived from an EMBL/GenBank/DDBJ whole genome shotgun (WGS) entry which is preliminary data.</text>
</comment>
<keyword evidence="3" id="KW-1185">Reference proteome</keyword>